<dbReference type="VEuPathDB" id="VectorBase:BGLAX_040849"/>
<dbReference type="VEuPathDB" id="VectorBase:BGLAX_033722"/>
<protein>
    <submittedName>
        <fullName evidence="1">Uncharacterized protein</fullName>
    </submittedName>
</protein>
<dbReference type="EnsemblMetazoa" id="BGLB030588-RA">
    <property type="protein sequence ID" value="BGLB030588-PA"/>
    <property type="gene ID" value="BGLB030588"/>
</dbReference>
<reference evidence="1" key="1">
    <citation type="submission" date="2020-05" db="UniProtKB">
        <authorList>
            <consortium name="EnsemblMetazoa"/>
        </authorList>
    </citation>
    <scope>IDENTIFICATION</scope>
    <source>
        <strain evidence="1">BB02</strain>
    </source>
</reference>
<dbReference type="Proteomes" id="UP000076420">
    <property type="component" value="Unassembled WGS sequence"/>
</dbReference>
<organism evidence="1 2">
    <name type="scientific">Biomphalaria glabrata</name>
    <name type="common">Bloodfluke planorb</name>
    <name type="synonym">Freshwater snail</name>
    <dbReference type="NCBI Taxonomy" id="6526"/>
    <lineage>
        <taxon>Eukaryota</taxon>
        <taxon>Metazoa</taxon>
        <taxon>Spiralia</taxon>
        <taxon>Lophotrochozoa</taxon>
        <taxon>Mollusca</taxon>
        <taxon>Gastropoda</taxon>
        <taxon>Heterobranchia</taxon>
        <taxon>Euthyneura</taxon>
        <taxon>Panpulmonata</taxon>
        <taxon>Hygrophila</taxon>
        <taxon>Lymnaeoidea</taxon>
        <taxon>Planorbidae</taxon>
        <taxon>Biomphalaria</taxon>
    </lineage>
</organism>
<proteinExistence type="predicted"/>
<accession>A0A2C9LFG7</accession>
<evidence type="ECO:0000313" key="1">
    <source>
        <dbReference type="EnsemblMetazoa" id="BGLB030588-PA"/>
    </source>
</evidence>
<dbReference type="KEGG" id="bgt:106050851"/>
<gene>
    <name evidence="1" type="primary">106050851</name>
</gene>
<sequence>MTLTFTIEPLNRLLALECKVFDNEKPYRDMRLRENDLGILFSSKAIHVREDTFEAQEPAFICPFKDKQIKANVYDTVSIRLKVLAYPEITSVIVTKSTTNNTGLDNEDVNWRVESTQLTEVLWFIELSKCIIQEEDFGNYSVSVTSNQKTSTDEIVAIILKGYSLPLCVPLNQEITLLTTIGEDLVFTMCLMSDSIIHEENVGFNKMFRPNFDPFKYSVDIKQDVNEYNITWTLRNITRDDIKFYVFRIRNYLRRTAIFILNLKLKEGAPYFCDESKPTVKQIKDKTLNVGFCIRSYPILSRDILINHINYRIMIHDIVEEITRNTGDVAAGSSVDEKTFSSYITLEFPATYTLKSVNITVRSVKSVAFSFVLNLNVSNAAI</sequence>
<evidence type="ECO:0000313" key="2">
    <source>
        <dbReference type="Proteomes" id="UP000076420"/>
    </source>
</evidence>
<dbReference type="OrthoDB" id="10305068at2759"/>
<dbReference type="VEuPathDB" id="VectorBase:BGLB030588"/>
<name>A0A2C9LFG7_BIOGL</name>
<dbReference type="AlphaFoldDB" id="A0A2C9LFG7"/>